<proteinExistence type="predicted"/>
<feature type="region of interest" description="Disordered" evidence="1">
    <location>
        <begin position="84"/>
        <end position="143"/>
    </location>
</feature>
<comment type="caution">
    <text evidence="3">The sequence shown here is derived from an EMBL/GenBank/DDBJ whole genome shotgun (WGS) entry which is preliminary data.</text>
</comment>
<dbReference type="InParanoid" id="A0A1Y1YYU3"/>
<reference evidence="3 4" key="1">
    <citation type="submission" date="2016-07" db="EMBL/GenBank/DDBJ databases">
        <title>Pervasive Adenine N6-methylation of Active Genes in Fungi.</title>
        <authorList>
            <consortium name="DOE Joint Genome Institute"/>
            <person name="Mondo S.J."/>
            <person name="Dannebaum R.O."/>
            <person name="Kuo R.C."/>
            <person name="Labutti K."/>
            <person name="Haridas S."/>
            <person name="Kuo A."/>
            <person name="Salamov A."/>
            <person name="Ahrendt S.R."/>
            <person name="Lipzen A."/>
            <person name="Sullivan W."/>
            <person name="Andreopoulos W.B."/>
            <person name="Clum A."/>
            <person name="Lindquist E."/>
            <person name="Daum C."/>
            <person name="Ramamoorthy G.K."/>
            <person name="Gryganskyi A."/>
            <person name="Culley D."/>
            <person name="Magnuson J.K."/>
            <person name="James T.Y."/>
            <person name="O'Malley M.A."/>
            <person name="Stajich J.E."/>
            <person name="Spatafora J.W."/>
            <person name="Visel A."/>
            <person name="Grigoriev I.V."/>
        </authorList>
    </citation>
    <scope>NUCLEOTIDE SEQUENCE [LARGE SCALE GENOMIC DNA]</scope>
    <source>
        <strain evidence="3 4">CBS 931.73</strain>
    </source>
</reference>
<dbReference type="GO" id="GO:0042030">
    <property type="term" value="F:ATPase inhibitor activity"/>
    <property type="evidence" value="ECO:0007669"/>
    <property type="project" value="TreeGrafter"/>
</dbReference>
<evidence type="ECO:0000256" key="1">
    <source>
        <dbReference type="SAM" id="MobiDB-lite"/>
    </source>
</evidence>
<name>A0A1Y1YYU3_9FUNG</name>
<sequence>MMFGAVPLSYKGMTTKIHLTKGEKPQILLTKLFSINTGDLEQLSGKPNRSMSIASECSDISIESWNTANNDHWNNNPTNRNGINVGLSKGLENHSHQGSLSSSIFSVEESNSEEDPTLRAYPTGIPTAKNFRDTPSQSLNSSVSNSYKDRRLWRSSQTSIENGVFNPTPLPGKSFFGTSSVLKHSSRSIMYSIGVVISLEGNQSLKEYLFSHFSLLEARLHKLHGVVMSLLCPLLRKHILKAQMNPQNPMYPHKGGSTLASLAPYSLQHENTLNEAVSKFIQDICDLYQTPRLQTPLWLNLHTYPHNSTTYYQSFVSELTDILDKFETPKYNHFISTLFTAVLSNHLSWVPTVTPPGSDDLKIFETSHALGSAGLSYNPLWAQYSDLYGNTGSPSRLCRVIVVGTSATFVKRLLYILSYLLRCNEVFENVEELSADDISSFSEYSDIPQATDQQAFKRSEPETPCRRQTGEWRVLSFSAKSAFEHESVFLTYRVRWQLPKSTEPSNTGYKTPSQPGD</sequence>
<protein>
    <recommendedName>
        <fullName evidence="2">UDENN FNIP1/2-type domain-containing protein</fullName>
    </recommendedName>
</protein>
<dbReference type="InterPro" id="IPR037545">
    <property type="entry name" value="DENN_FNIP1/2"/>
</dbReference>
<dbReference type="STRING" id="1314790.A0A1Y1YYU3"/>
<accession>A0A1Y1YYU3</accession>
<feature type="domain" description="UDENN FNIP1/2-type" evidence="2">
    <location>
        <begin position="1"/>
        <end position="517"/>
    </location>
</feature>
<organism evidence="3 4">
    <name type="scientific">Basidiobolus meristosporus CBS 931.73</name>
    <dbReference type="NCBI Taxonomy" id="1314790"/>
    <lineage>
        <taxon>Eukaryota</taxon>
        <taxon>Fungi</taxon>
        <taxon>Fungi incertae sedis</taxon>
        <taxon>Zoopagomycota</taxon>
        <taxon>Entomophthoromycotina</taxon>
        <taxon>Basidiobolomycetes</taxon>
        <taxon>Basidiobolales</taxon>
        <taxon>Basidiobolaceae</taxon>
        <taxon>Basidiobolus</taxon>
    </lineage>
</organism>
<evidence type="ECO:0000313" key="4">
    <source>
        <dbReference type="Proteomes" id="UP000193498"/>
    </source>
</evidence>
<dbReference type="Proteomes" id="UP000193498">
    <property type="component" value="Unassembled WGS sequence"/>
</dbReference>
<dbReference type="PANTHER" id="PTHR21634:SF9">
    <property type="entry name" value="RE13835P"/>
    <property type="match status" value="1"/>
</dbReference>
<dbReference type="PANTHER" id="PTHR21634">
    <property type="entry name" value="RE13835P"/>
    <property type="match status" value="1"/>
</dbReference>
<evidence type="ECO:0000313" key="3">
    <source>
        <dbReference type="EMBL" id="ORY03119.1"/>
    </source>
</evidence>
<dbReference type="GO" id="GO:0051087">
    <property type="term" value="F:protein-folding chaperone binding"/>
    <property type="evidence" value="ECO:0007669"/>
    <property type="project" value="TreeGrafter"/>
</dbReference>
<feature type="compositionally biased region" description="Low complexity" evidence="1">
    <location>
        <begin position="99"/>
        <end position="109"/>
    </location>
</feature>
<dbReference type="OrthoDB" id="10051712at2759"/>
<gene>
    <name evidence="3" type="ORF">K493DRAFT_75435</name>
</gene>
<evidence type="ECO:0000259" key="2">
    <source>
        <dbReference type="PROSITE" id="PS51836"/>
    </source>
</evidence>
<dbReference type="PROSITE" id="PS51836">
    <property type="entry name" value="DENN_FNIP12"/>
    <property type="match status" value="1"/>
</dbReference>
<dbReference type="AlphaFoldDB" id="A0A1Y1YYU3"/>
<dbReference type="Pfam" id="PF14637">
    <property type="entry name" value="FNIP_M"/>
    <property type="match status" value="1"/>
</dbReference>
<dbReference type="GO" id="GO:0005737">
    <property type="term" value="C:cytoplasm"/>
    <property type="evidence" value="ECO:0007669"/>
    <property type="project" value="UniProtKB-ARBA"/>
</dbReference>
<keyword evidence="4" id="KW-1185">Reference proteome</keyword>
<dbReference type="EMBL" id="MCFE01000050">
    <property type="protein sequence ID" value="ORY03119.1"/>
    <property type="molecule type" value="Genomic_DNA"/>
</dbReference>
<dbReference type="InterPro" id="IPR028085">
    <property type="entry name" value="FNIP_mid_dom"/>
</dbReference>